<reference evidence="3" key="1">
    <citation type="submission" date="2019-08" db="EMBL/GenBank/DDBJ databases">
        <title>Limnoglobus roseus gen. nov., sp. nov., a novel freshwater planctomycete with a giant genome from the family Gemmataceae.</title>
        <authorList>
            <person name="Kulichevskaya I.S."/>
            <person name="Naumoff D.G."/>
            <person name="Miroshnikov K."/>
            <person name="Ivanova A."/>
            <person name="Philippov D.A."/>
            <person name="Hakobyan A."/>
            <person name="Rijpstra I.C."/>
            <person name="Sinninghe Damste J.S."/>
            <person name="Liesack W."/>
            <person name="Dedysh S.N."/>
        </authorList>
    </citation>
    <scope>NUCLEOTIDE SEQUENCE [LARGE SCALE GENOMIC DNA]</scope>
    <source>
        <strain evidence="3">PX52</strain>
    </source>
</reference>
<dbReference type="Proteomes" id="UP000324974">
    <property type="component" value="Chromosome"/>
</dbReference>
<dbReference type="GO" id="GO:0005829">
    <property type="term" value="C:cytosol"/>
    <property type="evidence" value="ECO:0007669"/>
    <property type="project" value="TreeGrafter"/>
</dbReference>
<evidence type="ECO:0000313" key="2">
    <source>
        <dbReference type="EMBL" id="QEL19275.1"/>
    </source>
</evidence>
<feature type="domain" description="SF4 helicase" evidence="1">
    <location>
        <begin position="1"/>
        <end position="126"/>
    </location>
</feature>
<organism evidence="2 3">
    <name type="scientific">Limnoglobus roseus</name>
    <dbReference type="NCBI Taxonomy" id="2598579"/>
    <lineage>
        <taxon>Bacteria</taxon>
        <taxon>Pseudomonadati</taxon>
        <taxon>Planctomycetota</taxon>
        <taxon>Planctomycetia</taxon>
        <taxon>Gemmatales</taxon>
        <taxon>Gemmataceae</taxon>
        <taxon>Limnoglobus</taxon>
    </lineage>
</organism>
<dbReference type="SUPFAM" id="SSF52540">
    <property type="entry name" value="P-loop containing nucleoside triphosphate hydrolases"/>
    <property type="match status" value="1"/>
</dbReference>
<keyword evidence="2" id="KW-0547">Nucleotide-binding</keyword>
<name>A0A5C1AKS8_9BACT</name>
<dbReference type="GO" id="GO:0006260">
    <property type="term" value="P:DNA replication"/>
    <property type="evidence" value="ECO:0007669"/>
    <property type="project" value="InterPro"/>
</dbReference>
<dbReference type="Gene3D" id="3.40.50.300">
    <property type="entry name" value="P-loop containing nucleotide triphosphate hydrolases"/>
    <property type="match status" value="1"/>
</dbReference>
<dbReference type="KEGG" id="lrs:PX52LOC_06337"/>
<proteinExistence type="predicted"/>
<dbReference type="GO" id="GO:0003678">
    <property type="term" value="F:DNA helicase activity"/>
    <property type="evidence" value="ECO:0007669"/>
    <property type="project" value="InterPro"/>
</dbReference>
<protein>
    <submittedName>
        <fullName evidence="2">Replicative DNA helicase</fullName>
    </submittedName>
</protein>
<sequence length="128" mass="14242">MVCDYLQLLRSDDAKAPRYQQVGASSRAMKALAKETGTAILCLAQLNREVESRPDGKPRLSDLRDSGEIEQDSDVILLLQRLDDDPSLTTHRVDCHVAKVRNGPTGTVELDYIRNLTKFESRSAEGRA</sequence>
<accession>A0A5C1AKS8</accession>
<keyword evidence="3" id="KW-1185">Reference proteome</keyword>
<evidence type="ECO:0000313" key="3">
    <source>
        <dbReference type="Proteomes" id="UP000324974"/>
    </source>
</evidence>
<dbReference type="PANTHER" id="PTHR30153">
    <property type="entry name" value="REPLICATIVE DNA HELICASE DNAB"/>
    <property type="match status" value="1"/>
</dbReference>
<evidence type="ECO:0000259" key="1">
    <source>
        <dbReference type="PROSITE" id="PS51199"/>
    </source>
</evidence>
<keyword evidence="2" id="KW-0067">ATP-binding</keyword>
<gene>
    <name evidence="2" type="primary">dnaB_7</name>
    <name evidence="2" type="ORF">PX52LOC_06337</name>
</gene>
<dbReference type="InterPro" id="IPR007694">
    <property type="entry name" value="DNA_helicase_DnaB-like_C"/>
</dbReference>
<dbReference type="PROSITE" id="PS51199">
    <property type="entry name" value="SF4_HELICASE"/>
    <property type="match status" value="1"/>
</dbReference>
<dbReference type="AlphaFoldDB" id="A0A5C1AKS8"/>
<keyword evidence="2" id="KW-0378">Hydrolase</keyword>
<dbReference type="Pfam" id="PF03796">
    <property type="entry name" value="DnaB_C"/>
    <property type="match status" value="1"/>
</dbReference>
<dbReference type="EMBL" id="CP042425">
    <property type="protein sequence ID" value="QEL19275.1"/>
    <property type="molecule type" value="Genomic_DNA"/>
</dbReference>
<dbReference type="PANTHER" id="PTHR30153:SF2">
    <property type="entry name" value="REPLICATIVE DNA HELICASE"/>
    <property type="match status" value="1"/>
</dbReference>
<keyword evidence="2" id="KW-0347">Helicase</keyword>
<dbReference type="GO" id="GO:0005524">
    <property type="term" value="F:ATP binding"/>
    <property type="evidence" value="ECO:0007669"/>
    <property type="project" value="InterPro"/>
</dbReference>
<dbReference type="InterPro" id="IPR027417">
    <property type="entry name" value="P-loop_NTPase"/>
</dbReference>